<evidence type="ECO:0000256" key="4">
    <source>
        <dbReference type="ARBA" id="ARBA00022490"/>
    </source>
</evidence>
<evidence type="ECO:0000256" key="18">
    <source>
        <dbReference type="SAM" id="MobiDB-lite"/>
    </source>
</evidence>
<dbReference type="GO" id="GO:0016558">
    <property type="term" value="P:protein import into peroxisome matrix"/>
    <property type="evidence" value="ECO:0007669"/>
    <property type="project" value="TreeGrafter"/>
</dbReference>
<evidence type="ECO:0000256" key="12">
    <source>
        <dbReference type="ARBA" id="ARBA00023140"/>
    </source>
</evidence>
<evidence type="ECO:0000256" key="13">
    <source>
        <dbReference type="ARBA" id="ARBA00032509"/>
    </source>
</evidence>
<evidence type="ECO:0000256" key="3">
    <source>
        <dbReference type="ARBA" id="ARBA00022448"/>
    </source>
</evidence>
<protein>
    <recommendedName>
        <fullName evidence="14">Peroxisomal ATPase PEX1</fullName>
    </recommendedName>
    <alternativeName>
        <fullName evidence="13">Peroxin-1</fullName>
    </alternativeName>
</protein>
<keyword evidence="3" id="KW-0813">Transport</keyword>
<dbReference type="GO" id="GO:0005778">
    <property type="term" value="C:peroxisomal membrane"/>
    <property type="evidence" value="ECO:0007669"/>
    <property type="project" value="UniProtKB-SubCell"/>
</dbReference>
<dbReference type="InterPro" id="IPR027417">
    <property type="entry name" value="P-loop_NTPase"/>
</dbReference>
<proteinExistence type="inferred from homology"/>
<dbReference type="Proteomes" id="UP000245768">
    <property type="component" value="Unassembled WGS sequence"/>
</dbReference>
<evidence type="ECO:0000259" key="19">
    <source>
        <dbReference type="SMART" id="SM00382"/>
    </source>
</evidence>
<dbReference type="EMBL" id="KZ819634">
    <property type="protein sequence ID" value="PWN93823.1"/>
    <property type="molecule type" value="Genomic_DNA"/>
</dbReference>
<dbReference type="AlphaFoldDB" id="A0A316Z0I2"/>
<feature type="region of interest" description="Disordered" evidence="18">
    <location>
        <begin position="410"/>
        <end position="436"/>
    </location>
</feature>
<evidence type="ECO:0000256" key="15">
    <source>
        <dbReference type="ARBA" id="ARBA00046271"/>
    </source>
</evidence>
<dbReference type="SUPFAM" id="SSF54585">
    <property type="entry name" value="Cdc48 domain 2-like"/>
    <property type="match status" value="1"/>
</dbReference>
<dbReference type="PANTHER" id="PTHR23077:SF12">
    <property type="entry name" value="PEROXISOMAL ATPASE PEX1"/>
    <property type="match status" value="1"/>
</dbReference>
<keyword evidence="11" id="KW-0472">Membrane</keyword>
<sequence length="1111" mass="119511">MPARDGKSRATVATVDFDPSLRSSLVHLPMVLYAPLLERGVPPQSIVVELVRDEDAIYVGWSGMSAAPLSASSGAFSSSSQTDASSVVSLSTTLASTFEPPLQAGTQVRITLLRSPPLPTASRIDVTPLTPDDWEVLSLNADDVESNMLGQVRAAKMGMIIAVHVGRQGRTVCRFKVESCTPPTQDVRAPSQPDSSLARAVRLSTDTEVVIAPRTRAMADAAAQAAAAEEHDISASTSRGPASSPAAASQTLSRRLYRVLPSSFLDRRAASSAVVVSSEDAGLLSTAFGGSAKEGGRCTITKMPCPSAPDVSSERLGDASSQGKGGPRQSDAKDSQGSDKPSEGGEEQQKQQQQQQQQQPPARATMSAYFAVAAPDSLRGLERWPRRHVWISPQARTEMHLQDWDLIRFSSPSPTGSATRPQQMPVDEKSEGGEEQEDSLAGIGDILEKCTSVIESTLRSRALADARMAMGESTRASHDGSTGLLLTGGPGSGKTSLAKLLSRRLSRTPSLVSPLYIDCTPHAEERLPALRDLFSQWLNAAAWHGPTLLILDNIDRIIPAEVEHVDSPRARQLAEALMARARIVMKEHQVFVLCTAQSNVSLHPLLISSHILCETVQLKPPSKEARREIIVHLIEKKTRGGSLRPRDLNPVMIATQTEGYLPADLRDLVERAVHEAAIRSAEELASASAKREGGSAEFDLTMADFHSAQEGFTPLSLRDVKLEKSTVAWSDIGGLHETRRVLRETLEWPTKYAAIFASCPLRLRSGLLLYGYPGCGKTLLASAVAKECGLNFISVKGPEILNKYIGASEKSVRDLFDRAQAAKPCVLFFDEFDSIAPKRGHDSTGVTDRVVNQLLTQMDGAEGLDGVYVLAATSRPDLIDSALLRPGRLDKSLLCDMPSEQDRIDIMRAVSSKVHLDESVSLDKWAQQTDGFSGADLQALLYNAHLETIHESIAAAGQMPDASSNGAAVSANDGSEAAKEKDKSSDVKFVSFGGAAGANKATLSGAERQALQRRIELMLTNDAASAAKRRAPVNASETDASAEAVARRATKEKAKVKDEHLQRSLKATRPSVPKEEQMRLRRIYSEFAGERDGSFPNGEGSREVGARESLM</sequence>
<evidence type="ECO:0000256" key="8">
    <source>
        <dbReference type="ARBA" id="ARBA00022801"/>
    </source>
</evidence>
<dbReference type="Pfam" id="PF17862">
    <property type="entry name" value="AAA_lid_3"/>
    <property type="match status" value="1"/>
</dbReference>
<dbReference type="InterPro" id="IPR041569">
    <property type="entry name" value="AAA_lid_3"/>
</dbReference>
<dbReference type="InParanoid" id="A0A316Z0I2"/>
<evidence type="ECO:0000256" key="11">
    <source>
        <dbReference type="ARBA" id="ARBA00023136"/>
    </source>
</evidence>
<comment type="catalytic activity">
    <reaction evidence="16">
        <text>ATP + H2O = ADP + phosphate + H(+)</text>
        <dbReference type="Rhea" id="RHEA:13065"/>
        <dbReference type="ChEBI" id="CHEBI:15377"/>
        <dbReference type="ChEBI" id="CHEBI:15378"/>
        <dbReference type="ChEBI" id="CHEBI:30616"/>
        <dbReference type="ChEBI" id="CHEBI:43474"/>
        <dbReference type="ChEBI" id="CHEBI:456216"/>
    </reaction>
    <physiologicalReaction direction="left-to-right" evidence="16">
        <dbReference type="Rhea" id="RHEA:13066"/>
    </physiologicalReaction>
</comment>
<evidence type="ECO:0000313" key="21">
    <source>
        <dbReference type="Proteomes" id="UP000245768"/>
    </source>
</evidence>
<reference evidence="20 21" key="1">
    <citation type="journal article" date="2018" name="Mol. Biol. Evol.">
        <title>Broad Genomic Sampling Reveals a Smut Pathogenic Ancestry of the Fungal Clade Ustilaginomycotina.</title>
        <authorList>
            <person name="Kijpornyongpan T."/>
            <person name="Mondo S.J."/>
            <person name="Barry K."/>
            <person name="Sandor L."/>
            <person name="Lee J."/>
            <person name="Lipzen A."/>
            <person name="Pangilinan J."/>
            <person name="LaButti K."/>
            <person name="Hainaut M."/>
            <person name="Henrissat B."/>
            <person name="Grigoriev I.V."/>
            <person name="Spatafora J.W."/>
            <person name="Aime M.C."/>
        </authorList>
    </citation>
    <scope>NUCLEOTIDE SEQUENCE [LARGE SCALE GENOMIC DNA]</scope>
    <source>
        <strain evidence="20 21">MCA 4198</strain>
    </source>
</reference>
<keyword evidence="5" id="KW-0962">Peroxisome biogenesis</keyword>
<dbReference type="GO" id="GO:0016887">
    <property type="term" value="F:ATP hydrolysis activity"/>
    <property type="evidence" value="ECO:0007669"/>
    <property type="project" value="InterPro"/>
</dbReference>
<evidence type="ECO:0000256" key="2">
    <source>
        <dbReference type="ARBA" id="ARBA00006914"/>
    </source>
</evidence>
<dbReference type="PANTHER" id="PTHR23077">
    <property type="entry name" value="AAA-FAMILY ATPASE"/>
    <property type="match status" value="1"/>
</dbReference>
<comment type="subunit">
    <text evidence="17">Interacts with PEX6; forming the PEX1-PEX6 AAA ATPase complex, which is composed of a heterohexamer formed by a trimer of PEX1-PEX6 dimers.</text>
</comment>
<dbReference type="CDD" id="cd19526">
    <property type="entry name" value="RecA-like_PEX1_r2"/>
    <property type="match status" value="1"/>
</dbReference>
<keyword evidence="12" id="KW-0576">Peroxisome</keyword>
<evidence type="ECO:0000256" key="17">
    <source>
        <dbReference type="ARBA" id="ARBA00064205"/>
    </source>
</evidence>
<dbReference type="OrthoDB" id="2187at2759"/>
<dbReference type="InterPro" id="IPR003593">
    <property type="entry name" value="AAA+_ATPase"/>
</dbReference>
<keyword evidence="9" id="KW-0067">ATP-binding</keyword>
<dbReference type="Gene3D" id="1.10.8.60">
    <property type="match status" value="2"/>
</dbReference>
<comment type="similarity">
    <text evidence="2">Belongs to the AAA ATPase family.</text>
</comment>
<evidence type="ECO:0000313" key="20">
    <source>
        <dbReference type="EMBL" id="PWN93823.1"/>
    </source>
</evidence>
<feature type="region of interest" description="Disordered" evidence="18">
    <location>
        <begin position="1026"/>
        <end position="1111"/>
    </location>
</feature>
<evidence type="ECO:0000256" key="5">
    <source>
        <dbReference type="ARBA" id="ARBA00022593"/>
    </source>
</evidence>
<dbReference type="RefSeq" id="XP_025381021.1">
    <property type="nucleotide sequence ID" value="XM_025523200.1"/>
</dbReference>
<evidence type="ECO:0000256" key="10">
    <source>
        <dbReference type="ARBA" id="ARBA00022927"/>
    </source>
</evidence>
<dbReference type="InterPro" id="IPR029067">
    <property type="entry name" value="CDC48_domain_2-like_sf"/>
</dbReference>
<dbReference type="PROSITE" id="PS00674">
    <property type="entry name" value="AAA"/>
    <property type="match status" value="1"/>
</dbReference>
<feature type="region of interest" description="Disordered" evidence="18">
    <location>
        <begin position="288"/>
        <end position="365"/>
    </location>
</feature>
<evidence type="ECO:0000256" key="7">
    <source>
        <dbReference type="ARBA" id="ARBA00022741"/>
    </source>
</evidence>
<dbReference type="InterPro" id="IPR003959">
    <property type="entry name" value="ATPase_AAA_core"/>
</dbReference>
<dbReference type="CDD" id="cd00009">
    <property type="entry name" value="AAA"/>
    <property type="match status" value="1"/>
</dbReference>
<dbReference type="Pfam" id="PF00004">
    <property type="entry name" value="AAA"/>
    <property type="match status" value="2"/>
</dbReference>
<accession>A0A316Z0I2</accession>
<dbReference type="InterPro" id="IPR050168">
    <property type="entry name" value="AAA_ATPase_domain"/>
</dbReference>
<feature type="region of interest" description="Disordered" evidence="18">
    <location>
        <begin position="228"/>
        <end position="251"/>
    </location>
</feature>
<dbReference type="FunFam" id="3.40.50.300:FF:000149">
    <property type="entry name" value="Nuclear valosin-containing protein-like"/>
    <property type="match status" value="1"/>
</dbReference>
<dbReference type="GO" id="GO:0005829">
    <property type="term" value="C:cytosol"/>
    <property type="evidence" value="ECO:0007669"/>
    <property type="project" value="UniProtKB-SubCell"/>
</dbReference>
<feature type="compositionally biased region" description="Basic and acidic residues" evidence="18">
    <location>
        <begin position="330"/>
        <end position="349"/>
    </location>
</feature>
<keyword evidence="8" id="KW-0378">Hydrolase</keyword>
<feature type="compositionally biased region" description="Low complexity" evidence="18">
    <location>
        <begin position="350"/>
        <end position="359"/>
    </location>
</feature>
<name>A0A316Z0I2_9BASI</name>
<keyword evidence="6" id="KW-0677">Repeat</keyword>
<evidence type="ECO:0000256" key="1">
    <source>
        <dbReference type="ARBA" id="ARBA00004514"/>
    </source>
</evidence>
<evidence type="ECO:0000256" key="9">
    <source>
        <dbReference type="ARBA" id="ARBA00022840"/>
    </source>
</evidence>
<keyword evidence="10" id="KW-0653">Protein transport</keyword>
<dbReference type="Gene3D" id="3.10.330.10">
    <property type="match status" value="1"/>
</dbReference>
<gene>
    <name evidence="20" type="ORF">FA10DRAFT_274073</name>
</gene>
<keyword evidence="21" id="KW-1185">Reference proteome</keyword>
<dbReference type="Pfam" id="PF09262">
    <property type="entry name" value="PEX-1N"/>
    <property type="match status" value="1"/>
</dbReference>
<evidence type="ECO:0000256" key="16">
    <source>
        <dbReference type="ARBA" id="ARBA00048778"/>
    </source>
</evidence>
<dbReference type="InterPro" id="IPR003960">
    <property type="entry name" value="ATPase_AAA_CS"/>
</dbReference>
<evidence type="ECO:0000256" key="14">
    <source>
        <dbReference type="ARBA" id="ARBA00034532"/>
    </source>
</evidence>
<dbReference type="GeneID" id="37045116"/>
<dbReference type="Gene3D" id="3.40.50.300">
    <property type="entry name" value="P-loop containing nucleotide triphosphate hydrolases"/>
    <property type="match status" value="2"/>
</dbReference>
<feature type="compositionally biased region" description="Polar residues" evidence="18">
    <location>
        <begin position="410"/>
        <end position="422"/>
    </location>
</feature>
<feature type="compositionally biased region" description="Basic and acidic residues" evidence="18">
    <location>
        <begin position="1045"/>
        <end position="1062"/>
    </location>
</feature>
<feature type="compositionally biased region" description="Basic and acidic residues" evidence="18">
    <location>
        <begin position="1100"/>
        <end position="1111"/>
    </location>
</feature>
<dbReference type="STRING" id="215250.A0A316Z0I2"/>
<keyword evidence="7" id="KW-0547">Nucleotide-binding</keyword>
<dbReference type="FunFam" id="1.10.8.60:FF:000105">
    <property type="entry name" value="PeRoXisome assembly factor"/>
    <property type="match status" value="1"/>
</dbReference>
<feature type="domain" description="AAA+ ATPase" evidence="19">
    <location>
        <begin position="763"/>
        <end position="898"/>
    </location>
</feature>
<feature type="compositionally biased region" description="Low complexity" evidence="18">
    <location>
        <begin position="234"/>
        <end position="249"/>
    </location>
</feature>
<dbReference type="SUPFAM" id="SSF52540">
    <property type="entry name" value="P-loop containing nucleoside triphosphate hydrolases"/>
    <property type="match status" value="2"/>
</dbReference>
<dbReference type="InterPro" id="IPR015342">
    <property type="entry name" value="PEX1-N_C-lobe"/>
</dbReference>
<comment type="subcellular location">
    <subcellularLocation>
        <location evidence="1">Cytoplasm</location>
        <location evidence="1">Cytosol</location>
    </subcellularLocation>
    <subcellularLocation>
        <location evidence="15">Peroxisome membrane</location>
    </subcellularLocation>
</comment>
<feature type="region of interest" description="Disordered" evidence="18">
    <location>
        <begin position="959"/>
        <end position="983"/>
    </location>
</feature>
<keyword evidence="4" id="KW-0963">Cytoplasm</keyword>
<organism evidence="20 21">
    <name type="scientific">Acaromyces ingoldii</name>
    <dbReference type="NCBI Taxonomy" id="215250"/>
    <lineage>
        <taxon>Eukaryota</taxon>
        <taxon>Fungi</taxon>
        <taxon>Dikarya</taxon>
        <taxon>Basidiomycota</taxon>
        <taxon>Ustilaginomycotina</taxon>
        <taxon>Exobasidiomycetes</taxon>
        <taxon>Exobasidiales</taxon>
        <taxon>Cryptobasidiaceae</taxon>
        <taxon>Acaromyces</taxon>
    </lineage>
</organism>
<feature type="domain" description="AAA+ ATPase" evidence="19">
    <location>
        <begin position="480"/>
        <end position="622"/>
    </location>
</feature>
<dbReference type="GO" id="GO:0005524">
    <property type="term" value="F:ATP binding"/>
    <property type="evidence" value="ECO:0007669"/>
    <property type="project" value="UniProtKB-KW"/>
</dbReference>
<dbReference type="SMART" id="SM00382">
    <property type="entry name" value="AAA"/>
    <property type="match status" value="2"/>
</dbReference>
<evidence type="ECO:0000256" key="6">
    <source>
        <dbReference type="ARBA" id="ARBA00022737"/>
    </source>
</evidence>